<dbReference type="GO" id="GO:0006511">
    <property type="term" value="P:ubiquitin-dependent protein catabolic process"/>
    <property type="evidence" value="ECO:0007669"/>
    <property type="project" value="TreeGrafter"/>
</dbReference>
<evidence type="ECO:0000259" key="3">
    <source>
        <dbReference type="PROSITE" id="PS50006"/>
    </source>
</evidence>
<evidence type="ECO:0000256" key="2">
    <source>
        <dbReference type="SAM" id="MobiDB-lite"/>
    </source>
</evidence>
<sequence length="448" mass="47996">AGVGGPWRLPESGFGQFSIGRKACCQLNLPEAYAYVSGEHCRLRTVDRNGERTLQLEDLSGNGTFINGVRVGRGKTEVVKEGDEISLAKPTRKGGAIMFRIQACEAPKKAWVNPAEATTVLPDPPLVPPAPAPAAPAEVQPAVGASTAANVALSAAMARAAQQRQEESHQLEERIAAERVRCSELETELQETKRCLQEEKRKAALGPLGDSLRLNTARLGQDCAELRAALQRVAEEQRPLEKAREEALEATKQDRRQCEKLRAELEEEQRTAAQAKAEAAALHNEAQEASNRASTLEASFRRETEVNAALEEQCAAACAEWSRNRDAVAAARKRLEDRGAAYNLLRSAVWDYHQKVSRRLSALEQALLEAPMGDSATLPDPAQLRGVRGRTCEGGGTDAAAGAPGGAVHVGSSMDDDTPTQDADAAAGVAAGQPRSQGSQPDAKRPRL</sequence>
<dbReference type="Proteomes" id="UP000649617">
    <property type="component" value="Unassembled WGS sequence"/>
</dbReference>
<feature type="region of interest" description="Disordered" evidence="2">
    <location>
        <begin position="392"/>
        <end position="448"/>
    </location>
</feature>
<dbReference type="AlphaFoldDB" id="A0A812VLX3"/>
<evidence type="ECO:0000313" key="4">
    <source>
        <dbReference type="EMBL" id="CAE7642968.1"/>
    </source>
</evidence>
<dbReference type="Gene3D" id="2.60.200.20">
    <property type="match status" value="1"/>
</dbReference>
<dbReference type="SUPFAM" id="SSF49879">
    <property type="entry name" value="SMAD/FHA domain"/>
    <property type="match status" value="1"/>
</dbReference>
<comment type="caution">
    <text evidence="4">The sequence shown here is derived from an EMBL/GenBank/DDBJ whole genome shotgun (WGS) entry which is preliminary data.</text>
</comment>
<evidence type="ECO:0000313" key="5">
    <source>
        <dbReference type="Proteomes" id="UP000649617"/>
    </source>
</evidence>
<dbReference type="PANTHER" id="PTHR16079:SF4">
    <property type="entry name" value="E3 UBIQUITIN-PROTEIN LIGASE CHFR"/>
    <property type="match status" value="1"/>
</dbReference>
<dbReference type="OrthoDB" id="299329at2759"/>
<keyword evidence="1" id="KW-0175">Coiled coil</keyword>
<protein>
    <submittedName>
        <fullName evidence="4">FhkA protein</fullName>
    </submittedName>
</protein>
<keyword evidence="5" id="KW-1185">Reference proteome</keyword>
<gene>
    <name evidence="4" type="primary">fhkA</name>
    <name evidence="4" type="ORF">SPIL2461_LOCUS17049</name>
</gene>
<dbReference type="EMBL" id="CAJNIZ010042905">
    <property type="protein sequence ID" value="CAE7642968.1"/>
    <property type="molecule type" value="Genomic_DNA"/>
</dbReference>
<dbReference type="GO" id="GO:0004842">
    <property type="term" value="F:ubiquitin-protein transferase activity"/>
    <property type="evidence" value="ECO:0007669"/>
    <property type="project" value="TreeGrafter"/>
</dbReference>
<dbReference type="InterPro" id="IPR052256">
    <property type="entry name" value="E3_ubiquitin-ligase_CHFR"/>
</dbReference>
<organism evidence="4 5">
    <name type="scientific">Symbiodinium pilosum</name>
    <name type="common">Dinoflagellate</name>
    <dbReference type="NCBI Taxonomy" id="2952"/>
    <lineage>
        <taxon>Eukaryota</taxon>
        <taxon>Sar</taxon>
        <taxon>Alveolata</taxon>
        <taxon>Dinophyceae</taxon>
        <taxon>Suessiales</taxon>
        <taxon>Symbiodiniaceae</taxon>
        <taxon>Symbiodinium</taxon>
    </lineage>
</organism>
<feature type="compositionally biased region" description="Low complexity" evidence="2">
    <location>
        <begin position="420"/>
        <end position="432"/>
    </location>
</feature>
<dbReference type="SMART" id="SM00240">
    <property type="entry name" value="FHA"/>
    <property type="match status" value="1"/>
</dbReference>
<name>A0A812VLX3_SYMPI</name>
<dbReference type="InterPro" id="IPR008984">
    <property type="entry name" value="SMAD_FHA_dom_sf"/>
</dbReference>
<dbReference type="PROSITE" id="PS50006">
    <property type="entry name" value="FHA_DOMAIN"/>
    <property type="match status" value="1"/>
</dbReference>
<proteinExistence type="predicted"/>
<dbReference type="GO" id="GO:0016567">
    <property type="term" value="P:protein ubiquitination"/>
    <property type="evidence" value="ECO:0007669"/>
    <property type="project" value="TreeGrafter"/>
</dbReference>
<feature type="coiled-coil region" evidence="1">
    <location>
        <begin position="244"/>
        <end position="299"/>
    </location>
</feature>
<feature type="non-terminal residue" evidence="4">
    <location>
        <position position="448"/>
    </location>
</feature>
<accession>A0A812VLX3</accession>
<dbReference type="Pfam" id="PF00498">
    <property type="entry name" value="FHA"/>
    <property type="match status" value="1"/>
</dbReference>
<feature type="domain" description="FHA" evidence="3">
    <location>
        <begin position="17"/>
        <end position="71"/>
    </location>
</feature>
<dbReference type="InterPro" id="IPR000253">
    <property type="entry name" value="FHA_dom"/>
</dbReference>
<evidence type="ECO:0000256" key="1">
    <source>
        <dbReference type="SAM" id="Coils"/>
    </source>
</evidence>
<reference evidence="4" key="1">
    <citation type="submission" date="2021-02" db="EMBL/GenBank/DDBJ databases">
        <authorList>
            <person name="Dougan E. K."/>
            <person name="Rhodes N."/>
            <person name="Thang M."/>
            <person name="Chan C."/>
        </authorList>
    </citation>
    <scope>NUCLEOTIDE SEQUENCE</scope>
</reference>
<dbReference type="PANTHER" id="PTHR16079">
    <property type="entry name" value="UBIQUITIN LIGASE PROTEIN CHFR"/>
    <property type="match status" value="1"/>
</dbReference>
<feature type="coiled-coil region" evidence="1">
    <location>
        <begin position="161"/>
        <end position="202"/>
    </location>
</feature>
<dbReference type="GO" id="GO:0005634">
    <property type="term" value="C:nucleus"/>
    <property type="evidence" value="ECO:0007669"/>
    <property type="project" value="TreeGrafter"/>
</dbReference>